<evidence type="ECO:0000256" key="2">
    <source>
        <dbReference type="ARBA" id="ARBA00023002"/>
    </source>
</evidence>
<feature type="non-terminal residue" evidence="5">
    <location>
        <position position="1"/>
    </location>
</feature>
<gene>
    <name evidence="5" type="ORF">METZ01_LOCUS278472</name>
</gene>
<dbReference type="PROSITE" id="PS00061">
    <property type="entry name" value="ADH_SHORT"/>
    <property type="match status" value="1"/>
</dbReference>
<dbReference type="NCBIfam" id="NF005559">
    <property type="entry name" value="PRK07231.1"/>
    <property type="match status" value="1"/>
</dbReference>
<dbReference type="PRINTS" id="PR00081">
    <property type="entry name" value="GDHRDH"/>
</dbReference>
<evidence type="ECO:0000256" key="4">
    <source>
        <dbReference type="ARBA" id="ARBA00023098"/>
    </source>
</evidence>
<dbReference type="PANTHER" id="PTHR43180:SF28">
    <property type="entry name" value="NAD(P)-BINDING ROSSMANN-FOLD SUPERFAMILY PROTEIN"/>
    <property type="match status" value="1"/>
</dbReference>
<name>A0A382KMA0_9ZZZZ</name>
<evidence type="ECO:0000256" key="3">
    <source>
        <dbReference type="ARBA" id="ARBA00023027"/>
    </source>
</evidence>
<dbReference type="PANTHER" id="PTHR43180">
    <property type="entry name" value="3-OXOACYL-(ACYL-CARRIER-PROTEIN) REDUCTASE (AFU_ORTHOLOGUE AFUA_6G11210)"/>
    <property type="match status" value="1"/>
</dbReference>
<dbReference type="Gene3D" id="3.40.50.720">
    <property type="entry name" value="NAD(P)-binding Rossmann-like Domain"/>
    <property type="match status" value="1"/>
</dbReference>
<dbReference type="PRINTS" id="PR00080">
    <property type="entry name" value="SDRFAMILY"/>
</dbReference>
<sequence length="245" mass="25619">VALISGAAKGQGAEEVALFAAEGAQVIFGDILDDLGLEVEKNIVAAGHNAKYIHLDVTNSQDWEKAINLAESEYGKLDILVNNAGIALPQDYLDVSSEDWDRTMEINSKGVFLGIKYAVPAMQRAGGGSIVNISSIAGIVGRPLSSPAYAASKGAVRVLTKSTAGRFASENIRCNSVHPGPINTDMIKSVTNSVDPESRVGSIPLGRIGQSIDVAYGVLYLASDESSFVTGIELVIDGGVTGVRE</sequence>
<keyword evidence="2" id="KW-0560">Oxidoreductase</keyword>
<dbReference type="GO" id="GO:0016491">
    <property type="term" value="F:oxidoreductase activity"/>
    <property type="evidence" value="ECO:0007669"/>
    <property type="project" value="UniProtKB-KW"/>
</dbReference>
<dbReference type="EMBL" id="UINC01081603">
    <property type="protein sequence ID" value="SVC25618.1"/>
    <property type="molecule type" value="Genomic_DNA"/>
</dbReference>
<keyword evidence="4" id="KW-0443">Lipid metabolism</keyword>
<evidence type="ECO:0000313" key="5">
    <source>
        <dbReference type="EMBL" id="SVC25618.1"/>
    </source>
</evidence>
<dbReference type="GO" id="GO:0006629">
    <property type="term" value="P:lipid metabolic process"/>
    <property type="evidence" value="ECO:0007669"/>
    <property type="project" value="UniProtKB-KW"/>
</dbReference>
<accession>A0A382KMA0</accession>
<comment type="similarity">
    <text evidence="1">Belongs to the short-chain dehydrogenases/reductases (SDR) family.</text>
</comment>
<dbReference type="SUPFAM" id="SSF51735">
    <property type="entry name" value="NAD(P)-binding Rossmann-fold domains"/>
    <property type="match status" value="1"/>
</dbReference>
<organism evidence="5">
    <name type="scientific">marine metagenome</name>
    <dbReference type="NCBI Taxonomy" id="408172"/>
    <lineage>
        <taxon>unclassified sequences</taxon>
        <taxon>metagenomes</taxon>
        <taxon>ecological metagenomes</taxon>
    </lineage>
</organism>
<dbReference type="InterPro" id="IPR020904">
    <property type="entry name" value="Sc_DH/Rdtase_CS"/>
</dbReference>
<protein>
    <recommendedName>
        <fullName evidence="6">Cyclopentanol dehydrogenase</fullName>
    </recommendedName>
</protein>
<dbReference type="AlphaFoldDB" id="A0A382KMA0"/>
<evidence type="ECO:0008006" key="6">
    <source>
        <dbReference type="Google" id="ProtNLM"/>
    </source>
</evidence>
<dbReference type="InterPro" id="IPR002347">
    <property type="entry name" value="SDR_fam"/>
</dbReference>
<dbReference type="FunFam" id="3.40.50.720:FF:000084">
    <property type="entry name" value="Short-chain dehydrogenase reductase"/>
    <property type="match status" value="1"/>
</dbReference>
<evidence type="ECO:0000256" key="1">
    <source>
        <dbReference type="ARBA" id="ARBA00006484"/>
    </source>
</evidence>
<keyword evidence="3" id="KW-0520">NAD</keyword>
<dbReference type="Pfam" id="PF13561">
    <property type="entry name" value="adh_short_C2"/>
    <property type="match status" value="1"/>
</dbReference>
<dbReference type="InterPro" id="IPR036291">
    <property type="entry name" value="NAD(P)-bd_dom_sf"/>
</dbReference>
<proteinExistence type="inferred from homology"/>
<reference evidence="5" key="1">
    <citation type="submission" date="2018-05" db="EMBL/GenBank/DDBJ databases">
        <authorList>
            <person name="Lanie J.A."/>
            <person name="Ng W.-L."/>
            <person name="Kazmierczak K.M."/>
            <person name="Andrzejewski T.M."/>
            <person name="Davidsen T.M."/>
            <person name="Wayne K.J."/>
            <person name="Tettelin H."/>
            <person name="Glass J.I."/>
            <person name="Rusch D."/>
            <person name="Podicherti R."/>
            <person name="Tsui H.-C.T."/>
            <person name="Winkler M.E."/>
        </authorList>
    </citation>
    <scope>NUCLEOTIDE SEQUENCE</scope>
</reference>